<evidence type="ECO:0000256" key="1">
    <source>
        <dbReference type="ARBA" id="ARBA00004613"/>
    </source>
</evidence>
<keyword evidence="7" id="KW-1015">Disulfide bond</keyword>
<evidence type="ECO:0000256" key="7">
    <source>
        <dbReference type="ARBA" id="ARBA00023157"/>
    </source>
</evidence>
<evidence type="ECO:0000256" key="5">
    <source>
        <dbReference type="ARBA" id="ARBA00022759"/>
    </source>
</evidence>
<evidence type="ECO:0000256" key="6">
    <source>
        <dbReference type="ARBA" id="ARBA00022801"/>
    </source>
</evidence>
<dbReference type="InterPro" id="IPR036816">
    <property type="entry name" value="RNaseA-like_dom_sf"/>
</dbReference>
<reference evidence="10 11" key="2">
    <citation type="submission" date="2019-04" db="EMBL/GenBank/DDBJ databases">
        <title>The genome sequence of big-headed turtle.</title>
        <authorList>
            <person name="Gong S."/>
        </authorList>
    </citation>
    <scope>NUCLEOTIDE SEQUENCE [LARGE SCALE GENOMIC DNA]</scope>
    <source>
        <strain evidence="10">DO16091913</strain>
        <tissue evidence="10">Muscle</tissue>
    </source>
</reference>
<dbReference type="CDD" id="cd06265">
    <property type="entry name" value="RNase_A_canonical"/>
    <property type="match status" value="1"/>
</dbReference>
<gene>
    <name evidence="10" type="ORF">DR999_PMT18327</name>
</gene>
<proteinExistence type="inferred from homology"/>
<dbReference type="PRINTS" id="PR00794">
    <property type="entry name" value="RIBONUCLEASE"/>
</dbReference>
<feature type="domain" description="Ribonuclease A-domain" evidence="9">
    <location>
        <begin position="27"/>
        <end position="142"/>
    </location>
</feature>
<evidence type="ECO:0000256" key="3">
    <source>
        <dbReference type="ARBA" id="ARBA00022525"/>
    </source>
</evidence>
<dbReference type="PANTHER" id="PTHR11437">
    <property type="entry name" value="RIBONUCLEASE"/>
    <property type="match status" value="1"/>
</dbReference>
<evidence type="ECO:0000256" key="2">
    <source>
        <dbReference type="ARBA" id="ARBA00005600"/>
    </source>
</evidence>
<dbReference type="GO" id="GO:0003676">
    <property type="term" value="F:nucleic acid binding"/>
    <property type="evidence" value="ECO:0007669"/>
    <property type="project" value="InterPro"/>
</dbReference>
<dbReference type="InterPro" id="IPR023412">
    <property type="entry name" value="RNaseA_domain"/>
</dbReference>
<dbReference type="Pfam" id="PF00074">
    <property type="entry name" value="RnaseA"/>
    <property type="match status" value="1"/>
</dbReference>
<keyword evidence="5 8" id="KW-0255">Endonuclease</keyword>
<dbReference type="OrthoDB" id="8573660at2759"/>
<name>A0A4D9DRR3_9SAUR</name>
<evidence type="ECO:0000256" key="4">
    <source>
        <dbReference type="ARBA" id="ARBA00022722"/>
    </source>
</evidence>
<accession>A0A4D9DRR3</accession>
<dbReference type="GO" id="GO:0004540">
    <property type="term" value="F:RNA nuclease activity"/>
    <property type="evidence" value="ECO:0007669"/>
    <property type="project" value="TreeGrafter"/>
</dbReference>
<reference evidence="10 11" key="1">
    <citation type="submission" date="2019-04" db="EMBL/GenBank/DDBJ databases">
        <title>Draft genome of the big-headed turtle Platysternon megacephalum.</title>
        <authorList>
            <person name="Gong S."/>
        </authorList>
    </citation>
    <scope>NUCLEOTIDE SEQUENCE [LARGE SCALE GENOMIC DNA]</scope>
    <source>
        <strain evidence="10">DO16091913</strain>
        <tissue evidence="10">Muscle</tissue>
    </source>
</reference>
<keyword evidence="4 8" id="KW-0540">Nuclease</keyword>
<feature type="chain" id="PRO_5019881736" evidence="8">
    <location>
        <begin position="27"/>
        <end position="144"/>
    </location>
</feature>
<organism evidence="10 11">
    <name type="scientific">Platysternon megacephalum</name>
    <name type="common">big-headed turtle</name>
    <dbReference type="NCBI Taxonomy" id="55544"/>
    <lineage>
        <taxon>Eukaryota</taxon>
        <taxon>Metazoa</taxon>
        <taxon>Chordata</taxon>
        <taxon>Craniata</taxon>
        <taxon>Vertebrata</taxon>
        <taxon>Euteleostomi</taxon>
        <taxon>Archelosauria</taxon>
        <taxon>Testudinata</taxon>
        <taxon>Testudines</taxon>
        <taxon>Cryptodira</taxon>
        <taxon>Durocryptodira</taxon>
        <taxon>Testudinoidea</taxon>
        <taxon>Platysternidae</taxon>
        <taxon>Platysternon</taxon>
    </lineage>
</organism>
<comment type="caution">
    <text evidence="10">The sequence shown here is derived from an EMBL/GenBank/DDBJ whole genome shotgun (WGS) entry which is preliminary data.</text>
</comment>
<keyword evidence="3" id="KW-0964">Secreted</keyword>
<dbReference type="PANTHER" id="PTHR11437:SF10">
    <property type="entry name" value="ANGIOGENIN-RELATED"/>
    <property type="match status" value="1"/>
</dbReference>
<dbReference type="GO" id="GO:0005576">
    <property type="term" value="C:extracellular region"/>
    <property type="evidence" value="ECO:0007669"/>
    <property type="project" value="UniProtKB-SubCell"/>
</dbReference>
<dbReference type="PROSITE" id="PS00127">
    <property type="entry name" value="RNASE_PANCREATIC"/>
    <property type="match status" value="1"/>
</dbReference>
<dbReference type="InterPro" id="IPR023411">
    <property type="entry name" value="RNaseA_AS"/>
</dbReference>
<dbReference type="AlphaFoldDB" id="A0A4D9DRR3"/>
<dbReference type="Proteomes" id="UP000297703">
    <property type="component" value="Unassembled WGS sequence"/>
</dbReference>
<dbReference type="GO" id="GO:0050830">
    <property type="term" value="P:defense response to Gram-positive bacterium"/>
    <property type="evidence" value="ECO:0007669"/>
    <property type="project" value="TreeGrafter"/>
</dbReference>
<comment type="subcellular location">
    <subcellularLocation>
        <location evidence="1">Secreted</location>
    </subcellularLocation>
</comment>
<evidence type="ECO:0000313" key="11">
    <source>
        <dbReference type="Proteomes" id="UP000297703"/>
    </source>
</evidence>
<keyword evidence="10" id="KW-0675">Receptor</keyword>
<dbReference type="EMBL" id="QXTE01000315">
    <property type="protein sequence ID" value="TFJ99634.1"/>
    <property type="molecule type" value="Genomic_DNA"/>
</dbReference>
<evidence type="ECO:0000259" key="9">
    <source>
        <dbReference type="SMART" id="SM00092"/>
    </source>
</evidence>
<evidence type="ECO:0000313" key="10">
    <source>
        <dbReference type="EMBL" id="TFJ99634.1"/>
    </source>
</evidence>
<dbReference type="GO" id="GO:0004519">
    <property type="term" value="F:endonuclease activity"/>
    <property type="evidence" value="ECO:0007669"/>
    <property type="project" value="UniProtKB-KW"/>
</dbReference>
<protein>
    <submittedName>
        <fullName evidence="10">Urotensin-2 receptor-like</fullName>
    </submittedName>
</protein>
<dbReference type="SUPFAM" id="SSF54076">
    <property type="entry name" value="RNase A-like"/>
    <property type="match status" value="1"/>
</dbReference>
<feature type="signal peptide" evidence="8">
    <location>
        <begin position="1"/>
        <end position="26"/>
    </location>
</feature>
<comment type="similarity">
    <text evidence="2 8">Belongs to the pancreatic ribonuclease family.</text>
</comment>
<keyword evidence="6 8" id="KW-0378">Hydrolase</keyword>
<dbReference type="SMART" id="SM00092">
    <property type="entry name" value="RNAse_Pc"/>
    <property type="match status" value="1"/>
</dbReference>
<evidence type="ECO:0000256" key="8">
    <source>
        <dbReference type="RuleBase" id="RU000651"/>
    </source>
</evidence>
<sequence length="144" mass="16209">MGLSRDGLSLLLFLVLAWCLAPPAHCQGPRYEKFLRQHHDHPRTNAGRDYCGAMMQRRGMARPCKDINTFIHASKAQIQAVCGSGGIEYWGRRRSQAQFPVTTCSLKGPPWGRCSYLGHANHRFLVVTCDPAGWPVQFDESHIM</sequence>
<keyword evidence="8" id="KW-0732">Signal</keyword>
<dbReference type="InterPro" id="IPR001427">
    <property type="entry name" value="RNaseA"/>
</dbReference>
<dbReference type="Gene3D" id="3.10.130.10">
    <property type="entry name" value="Ribonuclease A-like domain"/>
    <property type="match status" value="1"/>
</dbReference>
<keyword evidence="11" id="KW-1185">Reference proteome</keyword>
<dbReference type="GO" id="GO:0016787">
    <property type="term" value="F:hydrolase activity"/>
    <property type="evidence" value="ECO:0007669"/>
    <property type="project" value="UniProtKB-KW"/>
</dbReference>